<proteinExistence type="predicted"/>
<keyword evidence="2" id="KW-1185">Reference proteome</keyword>
<organism evidence="1 2">
    <name type="scientific">Tricholomella constricta</name>
    <dbReference type="NCBI Taxonomy" id="117010"/>
    <lineage>
        <taxon>Eukaryota</taxon>
        <taxon>Fungi</taxon>
        <taxon>Dikarya</taxon>
        <taxon>Basidiomycota</taxon>
        <taxon>Agaricomycotina</taxon>
        <taxon>Agaricomycetes</taxon>
        <taxon>Agaricomycetidae</taxon>
        <taxon>Agaricales</taxon>
        <taxon>Tricholomatineae</taxon>
        <taxon>Lyophyllaceae</taxon>
        <taxon>Tricholomella</taxon>
    </lineage>
</organism>
<protein>
    <submittedName>
        <fullName evidence="1">Uncharacterized protein</fullName>
    </submittedName>
</protein>
<dbReference type="OrthoDB" id="2963168at2759"/>
<accession>A0A8H5LYE5</accession>
<name>A0A8H5LYE5_9AGAR</name>
<dbReference type="InterPro" id="IPR043129">
    <property type="entry name" value="ATPase_NBD"/>
</dbReference>
<dbReference type="Proteomes" id="UP000565441">
    <property type="component" value="Unassembled WGS sequence"/>
</dbReference>
<dbReference type="Gene3D" id="3.30.420.40">
    <property type="match status" value="1"/>
</dbReference>
<dbReference type="EMBL" id="JAACJP010000035">
    <property type="protein sequence ID" value="KAF5374600.1"/>
    <property type="molecule type" value="Genomic_DNA"/>
</dbReference>
<dbReference type="PANTHER" id="PTHR14187">
    <property type="entry name" value="ALPHA KINASE/ELONGATION FACTOR 2 KINASE"/>
    <property type="match status" value="1"/>
</dbReference>
<dbReference type="SUPFAM" id="SSF53067">
    <property type="entry name" value="Actin-like ATPase domain"/>
    <property type="match status" value="2"/>
</dbReference>
<dbReference type="CDD" id="cd10170">
    <property type="entry name" value="ASKHA_NBD_HSP70"/>
    <property type="match status" value="1"/>
</dbReference>
<reference evidence="1 2" key="1">
    <citation type="journal article" date="2020" name="ISME J.">
        <title>Uncovering the hidden diversity of litter-decomposition mechanisms in mushroom-forming fungi.</title>
        <authorList>
            <person name="Floudas D."/>
            <person name="Bentzer J."/>
            <person name="Ahren D."/>
            <person name="Johansson T."/>
            <person name="Persson P."/>
            <person name="Tunlid A."/>
        </authorList>
    </citation>
    <scope>NUCLEOTIDE SEQUENCE [LARGE SCALE GENOMIC DNA]</scope>
    <source>
        <strain evidence="1 2">CBS 661.87</strain>
    </source>
</reference>
<evidence type="ECO:0000313" key="1">
    <source>
        <dbReference type="EMBL" id="KAF5374600.1"/>
    </source>
</evidence>
<dbReference type="AlphaFoldDB" id="A0A8H5LYE5"/>
<gene>
    <name evidence="1" type="ORF">D9615_008990</name>
</gene>
<comment type="caution">
    <text evidence="1">The sequence shown here is derived from an EMBL/GenBank/DDBJ whole genome shotgun (WGS) entry which is preliminary data.</text>
</comment>
<dbReference type="PANTHER" id="PTHR14187:SF5">
    <property type="entry name" value="HEAT SHOCK 70 KDA PROTEIN 12A"/>
    <property type="match status" value="1"/>
</dbReference>
<evidence type="ECO:0000313" key="2">
    <source>
        <dbReference type="Proteomes" id="UP000565441"/>
    </source>
</evidence>
<sequence>MVRPAVELLPSTSIMPARSPYTGASRKLVLAFDVGTTYSGISYSILDPELYYIGSIRRFPAQEQVGGDSKIPTIIFYDKNGVVRAVGAEALKEGLDDMIEEEGWTKAEWRASHLLFKLHLRPTSDSSTSVTHKIPPLPNNKTVLDVFTDFLRYLFKCAQTYIQETHANGADLWASLQDRIEFVLTHPNGWEGAQQAQMRNAAVHAGLVPDANEGRSRVHFVTEGEASLHFCIQSGLTIEAMKSGQGVLIVDAGGGTIDISAYGQTPKSTGLSFQEIAPAQCYFQGSIFVTNHARTFLEDLLRDSKFFDDVDHITQCFDKTTKLRFRNSGEPQYIRFGSARDKDIALGIRSGQLRLKGTDVSTFFEPSVRCIIDCILEQRKSASKTISSVFLVGGFAASDWLFTQLQISLEPLGINFCRPDSHVNKAVADGGISFYIDHFVTARVAKYAYGIHVCTPYVSSNIEHLRRSSSIWRDARGIDLISRSFDIILPKNRQISESTEFRRSYFYTAKTTNGLPDQISEDILCYRGSSGSPRWTDEDAAMYFTLCTLTADTRRLKSTITVFQRAYDSSCYYQMNFEVILNFGLTEFTAQLCWKENGQEMR</sequence>